<dbReference type="InterPro" id="IPR020946">
    <property type="entry name" value="Flavin_mOase-like"/>
</dbReference>
<evidence type="ECO:0000256" key="4">
    <source>
        <dbReference type="ARBA" id="ARBA00022857"/>
    </source>
</evidence>
<gene>
    <name evidence="6" type="ORF">HYPSUDRAFT_207882</name>
</gene>
<evidence type="ECO:0000313" key="6">
    <source>
        <dbReference type="EMBL" id="KJA15390.1"/>
    </source>
</evidence>
<keyword evidence="3" id="KW-0274">FAD</keyword>
<evidence type="ECO:0000256" key="5">
    <source>
        <dbReference type="ARBA" id="ARBA00023002"/>
    </source>
</evidence>
<keyword evidence="5" id="KW-0560">Oxidoreductase</keyword>
<dbReference type="GO" id="GO:0050661">
    <property type="term" value="F:NADP binding"/>
    <property type="evidence" value="ECO:0007669"/>
    <property type="project" value="InterPro"/>
</dbReference>
<protein>
    <recommendedName>
        <fullName evidence="8">FAD/NAD(P)-binding domain-containing protein</fullName>
    </recommendedName>
</protein>
<dbReference type="GO" id="GO:0004499">
    <property type="term" value="F:N,N-dimethylaniline monooxygenase activity"/>
    <property type="evidence" value="ECO:0007669"/>
    <property type="project" value="InterPro"/>
</dbReference>
<keyword evidence="2" id="KW-0285">Flavoprotein</keyword>
<dbReference type="PANTHER" id="PTHR23023">
    <property type="entry name" value="DIMETHYLANILINE MONOOXYGENASE"/>
    <property type="match status" value="1"/>
</dbReference>
<dbReference type="EMBL" id="KN817645">
    <property type="protein sequence ID" value="KJA15390.1"/>
    <property type="molecule type" value="Genomic_DNA"/>
</dbReference>
<dbReference type="Proteomes" id="UP000054270">
    <property type="component" value="Unassembled WGS sequence"/>
</dbReference>
<dbReference type="GO" id="GO:0050660">
    <property type="term" value="F:flavin adenine dinucleotide binding"/>
    <property type="evidence" value="ECO:0007669"/>
    <property type="project" value="InterPro"/>
</dbReference>
<dbReference type="OMA" id="CKHYRDS"/>
<dbReference type="PRINTS" id="PR00370">
    <property type="entry name" value="FMOXYGENASE"/>
</dbReference>
<dbReference type="InterPro" id="IPR050346">
    <property type="entry name" value="FMO-like"/>
</dbReference>
<keyword evidence="4" id="KW-0521">NADP</keyword>
<evidence type="ECO:0000256" key="1">
    <source>
        <dbReference type="ARBA" id="ARBA00009183"/>
    </source>
</evidence>
<comment type="similarity">
    <text evidence="1">Belongs to the FMO family.</text>
</comment>
<evidence type="ECO:0000256" key="3">
    <source>
        <dbReference type="ARBA" id="ARBA00022827"/>
    </source>
</evidence>
<dbReference type="STRING" id="945553.A0A0D2P4H8"/>
<name>A0A0D2P4H8_HYPSF</name>
<dbReference type="SUPFAM" id="SSF51905">
    <property type="entry name" value="FAD/NAD(P)-binding domain"/>
    <property type="match status" value="1"/>
</dbReference>
<organism evidence="6 7">
    <name type="scientific">Hypholoma sublateritium (strain FD-334 SS-4)</name>
    <dbReference type="NCBI Taxonomy" id="945553"/>
    <lineage>
        <taxon>Eukaryota</taxon>
        <taxon>Fungi</taxon>
        <taxon>Dikarya</taxon>
        <taxon>Basidiomycota</taxon>
        <taxon>Agaricomycotina</taxon>
        <taxon>Agaricomycetes</taxon>
        <taxon>Agaricomycetidae</taxon>
        <taxon>Agaricales</taxon>
        <taxon>Agaricineae</taxon>
        <taxon>Strophariaceae</taxon>
        <taxon>Hypholoma</taxon>
    </lineage>
</organism>
<dbReference type="InterPro" id="IPR036188">
    <property type="entry name" value="FAD/NAD-bd_sf"/>
</dbReference>
<keyword evidence="7" id="KW-1185">Reference proteome</keyword>
<accession>A0A0D2P4H8</accession>
<evidence type="ECO:0000256" key="2">
    <source>
        <dbReference type="ARBA" id="ARBA00022630"/>
    </source>
</evidence>
<dbReference type="Pfam" id="PF00743">
    <property type="entry name" value="FMO-like"/>
    <property type="match status" value="1"/>
</dbReference>
<dbReference type="Gene3D" id="3.50.50.60">
    <property type="entry name" value="FAD/NAD(P)-binding domain"/>
    <property type="match status" value="2"/>
</dbReference>
<dbReference type="OrthoDB" id="66881at2759"/>
<evidence type="ECO:0000313" key="7">
    <source>
        <dbReference type="Proteomes" id="UP000054270"/>
    </source>
</evidence>
<evidence type="ECO:0008006" key="8">
    <source>
        <dbReference type="Google" id="ProtNLM"/>
    </source>
</evidence>
<dbReference type="AlphaFoldDB" id="A0A0D2P4H8"/>
<reference evidence="7" key="1">
    <citation type="submission" date="2014-04" db="EMBL/GenBank/DDBJ databases">
        <title>Evolutionary Origins and Diversification of the Mycorrhizal Mutualists.</title>
        <authorList>
            <consortium name="DOE Joint Genome Institute"/>
            <consortium name="Mycorrhizal Genomics Consortium"/>
            <person name="Kohler A."/>
            <person name="Kuo A."/>
            <person name="Nagy L.G."/>
            <person name="Floudas D."/>
            <person name="Copeland A."/>
            <person name="Barry K.W."/>
            <person name="Cichocki N."/>
            <person name="Veneault-Fourrey C."/>
            <person name="LaButti K."/>
            <person name="Lindquist E.A."/>
            <person name="Lipzen A."/>
            <person name="Lundell T."/>
            <person name="Morin E."/>
            <person name="Murat C."/>
            <person name="Riley R."/>
            <person name="Ohm R."/>
            <person name="Sun H."/>
            <person name="Tunlid A."/>
            <person name="Henrissat B."/>
            <person name="Grigoriev I.V."/>
            <person name="Hibbett D.S."/>
            <person name="Martin F."/>
        </authorList>
    </citation>
    <scope>NUCLEOTIDE SEQUENCE [LARGE SCALE GENOMIC DNA]</scope>
    <source>
        <strain evidence="7">FD-334 SS-4</strain>
    </source>
</reference>
<proteinExistence type="inferred from homology"/>
<sequence length="469" mass="51781">MPYEYRGSEPDVPKRVLVIGGGPSGLVALRNMIERGGFTHVELYERRDDVGGVWYFDEHQEDKAGAEDAAPRWPSPAYRGLIGNVLPEYLSFSGFPFPLPPSTPEQPFPTLGETHAYLQAFAAPLLRAGAIKLSREVVSVVELEDQRGWRVTCRDWTKGGAQSVEEWDAVVISVGWFDNPVWPATEGLTTLRDAGLAHHAKWWRGPLAYSGKKVLVVGNGNSGNDIAAQLASVSEGPVYQSIRHPALPKFPSLPNERIIKVAPVARYVLSPEQPSKFDAVLTDGAILSELDTVQIGTGYRPLPSFVHVAESPGAPAPLPIPDDGNPRVASLHRLIMHATNPTLGFIGAPLAHTPFTIADIASTWLALAWRGEAAYPTTREGRLVWEAQRLDLIARMRREMVTPSTFVTYSILGPSEQEYATELRQDIVKARPELDDTLPLWDDARTAQREEMYKTKFKALQWASTHNQS</sequence>
<dbReference type="InterPro" id="IPR000960">
    <property type="entry name" value="Flavin_mOase"/>
</dbReference>